<proteinExistence type="predicted"/>
<feature type="transmembrane region" description="Helical" evidence="1">
    <location>
        <begin position="133"/>
        <end position="150"/>
    </location>
</feature>
<evidence type="ECO:0000256" key="1">
    <source>
        <dbReference type="SAM" id="Phobius"/>
    </source>
</evidence>
<dbReference type="Proteomes" id="UP000656042">
    <property type="component" value="Unassembled WGS sequence"/>
</dbReference>
<evidence type="ECO:0000313" key="3">
    <source>
        <dbReference type="Proteomes" id="UP000656042"/>
    </source>
</evidence>
<evidence type="ECO:0008006" key="4">
    <source>
        <dbReference type="Google" id="ProtNLM"/>
    </source>
</evidence>
<keyword evidence="3" id="KW-1185">Reference proteome</keyword>
<organism evidence="2 3">
    <name type="scientific">Mangrovihabitans endophyticus</name>
    <dbReference type="NCBI Taxonomy" id="1751298"/>
    <lineage>
        <taxon>Bacteria</taxon>
        <taxon>Bacillati</taxon>
        <taxon>Actinomycetota</taxon>
        <taxon>Actinomycetes</taxon>
        <taxon>Micromonosporales</taxon>
        <taxon>Micromonosporaceae</taxon>
        <taxon>Mangrovihabitans</taxon>
    </lineage>
</organism>
<keyword evidence="1" id="KW-1133">Transmembrane helix</keyword>
<dbReference type="SUPFAM" id="SSF48452">
    <property type="entry name" value="TPR-like"/>
    <property type="match status" value="1"/>
</dbReference>
<reference evidence="2" key="2">
    <citation type="submission" date="2020-09" db="EMBL/GenBank/DDBJ databases">
        <authorList>
            <person name="Sun Q."/>
            <person name="Zhou Y."/>
        </authorList>
    </citation>
    <scope>NUCLEOTIDE SEQUENCE</scope>
    <source>
        <strain evidence="2">CGMCC 4.7299</strain>
    </source>
</reference>
<dbReference type="AlphaFoldDB" id="A0A8J3BVZ6"/>
<keyword evidence="1" id="KW-0812">Transmembrane</keyword>
<accession>A0A8J3BVZ6</accession>
<sequence length="572" mass="62446">MPGAGPPARRGRKEALIDPAAPEHRRVFAQRLRDLRIECQAPPYRVLSVLSHCASGTLSEAAGGRRLPTWETTRAYVIGCLRHAGREDELARVLPRWRIDWEHADLAERGRHAERPTVAAAPPTRRRWRRGRLLLAAVILLVTATSLPAGEAAGPAAMTGLYNIVLAPRGWHGGDRYALLAERLDGSIDRDLRAWAGAMSSVQIRRAPSETVADDAADAALRRIAAEHGADVVLRPVFRLTADRLSTTVEIFIADRTLAETPEFAGRHDISVSEPVDVVDQNLSLNESLTAATRRYLSAVVLFVRGLGSYALADFPAAEQQFRRAGHEFDTVAGSVGDQHIRRAVLHLMIGNAVGRQDPAGAAGYFRRALAEDRGYRRAEIGLAEALRAPDPCAPGKSDARRLHEAIGHYRRSLRLGRAGRQAPNPLLDVKAHLGLGLTAQCLSLAGIEPGWERADAEFAEVLRLQRGADLTAAADRHARWLAAEARAGQALDALAGTGSYAEAAAGFERALAMMNRIDALRSTYLERKLVFLQNLRFAYQHLDDADATMRTDRRIADTERRLSALPAIGGR</sequence>
<dbReference type="RefSeq" id="WP_189077295.1">
    <property type="nucleotide sequence ID" value="NZ_BMMX01000001.1"/>
</dbReference>
<dbReference type="EMBL" id="BMMX01000001">
    <property type="protein sequence ID" value="GGK73646.1"/>
    <property type="molecule type" value="Genomic_DNA"/>
</dbReference>
<keyword evidence="1" id="KW-0472">Membrane</keyword>
<name>A0A8J3BVZ6_9ACTN</name>
<gene>
    <name evidence="2" type="ORF">GCM10012284_04420</name>
</gene>
<dbReference type="Gene3D" id="1.25.40.10">
    <property type="entry name" value="Tetratricopeptide repeat domain"/>
    <property type="match status" value="1"/>
</dbReference>
<evidence type="ECO:0000313" key="2">
    <source>
        <dbReference type="EMBL" id="GGK73646.1"/>
    </source>
</evidence>
<dbReference type="InterPro" id="IPR011990">
    <property type="entry name" value="TPR-like_helical_dom_sf"/>
</dbReference>
<reference evidence="2" key="1">
    <citation type="journal article" date="2014" name="Int. J. Syst. Evol. Microbiol.">
        <title>Complete genome sequence of Corynebacterium casei LMG S-19264T (=DSM 44701T), isolated from a smear-ripened cheese.</title>
        <authorList>
            <consortium name="US DOE Joint Genome Institute (JGI-PGF)"/>
            <person name="Walter F."/>
            <person name="Albersmeier A."/>
            <person name="Kalinowski J."/>
            <person name="Ruckert C."/>
        </authorList>
    </citation>
    <scope>NUCLEOTIDE SEQUENCE</scope>
    <source>
        <strain evidence="2">CGMCC 4.7299</strain>
    </source>
</reference>
<protein>
    <recommendedName>
        <fullName evidence="4">Tetratricopeptide repeat-containing protein</fullName>
    </recommendedName>
</protein>
<comment type="caution">
    <text evidence="2">The sequence shown here is derived from an EMBL/GenBank/DDBJ whole genome shotgun (WGS) entry which is preliminary data.</text>
</comment>